<organism evidence="2 4">
    <name type="scientific">Enterocloster clostridioformis</name>
    <dbReference type="NCBI Taxonomy" id="1531"/>
    <lineage>
        <taxon>Bacteria</taxon>
        <taxon>Bacillati</taxon>
        <taxon>Bacillota</taxon>
        <taxon>Clostridia</taxon>
        <taxon>Lachnospirales</taxon>
        <taxon>Lachnospiraceae</taxon>
        <taxon>Enterocloster</taxon>
    </lineage>
</organism>
<dbReference type="PROSITE" id="PS51782">
    <property type="entry name" value="LYSM"/>
    <property type="match status" value="1"/>
</dbReference>
<dbReference type="SUPFAM" id="SSF54106">
    <property type="entry name" value="LysM domain"/>
    <property type="match status" value="1"/>
</dbReference>
<dbReference type="EMBL" id="BJLB01000001">
    <property type="protein sequence ID" value="GEA38843.1"/>
    <property type="molecule type" value="Genomic_DNA"/>
</dbReference>
<accession>A0A829WJ48</accession>
<dbReference type="InterPro" id="IPR036779">
    <property type="entry name" value="LysM_dom_sf"/>
</dbReference>
<dbReference type="Proteomes" id="UP000315200">
    <property type="component" value="Unassembled WGS sequence"/>
</dbReference>
<gene>
    <name evidence="2" type="ORF">Ccl03g_45560</name>
    <name evidence="3" type="ORF">Ccl03g_49010</name>
</gene>
<proteinExistence type="predicted"/>
<sequence length="109" mass="13074">MIDEAAKGENLDAYGDLYGIERKRFIIFFWETDKRYRKRIICELERMRKELPNHERNHIVYVVEKGDNLWNISKSWLGVGMRYKEIANLNGIEKPDFIYPGQVLILPER</sequence>
<evidence type="ECO:0000313" key="4">
    <source>
        <dbReference type="Proteomes" id="UP000315200"/>
    </source>
</evidence>
<feature type="domain" description="LysM" evidence="1">
    <location>
        <begin position="59"/>
        <end position="106"/>
    </location>
</feature>
<dbReference type="AlphaFoldDB" id="A0A829WJ48"/>
<dbReference type="Pfam" id="PF01476">
    <property type="entry name" value="LysM"/>
    <property type="match status" value="1"/>
</dbReference>
<evidence type="ECO:0000313" key="2">
    <source>
        <dbReference type="EMBL" id="GEA38843.1"/>
    </source>
</evidence>
<comment type="caution">
    <text evidence="2">The sequence shown here is derived from an EMBL/GenBank/DDBJ whole genome shotgun (WGS) entry which is preliminary data.</text>
</comment>
<reference evidence="2 4" key="1">
    <citation type="submission" date="2019-06" db="EMBL/GenBank/DDBJ databases">
        <title>Draft genome sequence of [Clostridium] clostridioforme NBRC 113352.</title>
        <authorList>
            <person name="Miura T."/>
            <person name="Furukawa M."/>
            <person name="Shimamura M."/>
            <person name="Ohyama Y."/>
            <person name="Yamazoe A."/>
            <person name="Kawasaki H."/>
        </authorList>
    </citation>
    <scope>NUCLEOTIDE SEQUENCE [LARGE SCALE GENOMIC DNA]</scope>
    <source>
        <strain evidence="2 4">NBRC 113352</strain>
    </source>
</reference>
<evidence type="ECO:0000259" key="1">
    <source>
        <dbReference type="PROSITE" id="PS51782"/>
    </source>
</evidence>
<dbReference type="EMBL" id="BJLB01000001">
    <property type="protein sequence ID" value="GEA39188.1"/>
    <property type="molecule type" value="Genomic_DNA"/>
</dbReference>
<dbReference type="PANTHER" id="PTHR34700">
    <property type="entry name" value="POTASSIUM BINDING PROTEIN KBP"/>
    <property type="match status" value="1"/>
</dbReference>
<name>A0A829WJ48_9FIRM</name>
<dbReference type="InterPro" id="IPR018392">
    <property type="entry name" value="LysM"/>
</dbReference>
<dbReference type="CDD" id="cd00118">
    <property type="entry name" value="LysM"/>
    <property type="match status" value="1"/>
</dbReference>
<dbReference type="PANTHER" id="PTHR34700:SF4">
    <property type="entry name" value="PHAGE-LIKE ELEMENT PBSX PROTEIN XKDP"/>
    <property type="match status" value="1"/>
</dbReference>
<dbReference type="Gene3D" id="3.10.350.10">
    <property type="entry name" value="LysM domain"/>
    <property type="match status" value="1"/>
</dbReference>
<dbReference type="InterPro" id="IPR052196">
    <property type="entry name" value="Bact_Kbp"/>
</dbReference>
<evidence type="ECO:0000313" key="3">
    <source>
        <dbReference type="EMBL" id="GEA39188.1"/>
    </source>
</evidence>
<dbReference type="RefSeq" id="WP_141267823.1">
    <property type="nucleotide sequence ID" value="NZ_BJLB01000001.1"/>
</dbReference>
<protein>
    <recommendedName>
        <fullName evidence="1">LysM domain-containing protein</fullName>
    </recommendedName>
</protein>
<dbReference type="SMART" id="SM00257">
    <property type="entry name" value="LysM"/>
    <property type="match status" value="1"/>
</dbReference>